<name>A0A735MYD7_SALTP</name>
<sequence>MMNRTQWPVSLCLRGVIVVQINRIRSASRQGRDQTYGPEAFWHARIQPP</sequence>
<accession>A0A735MYD7</accession>
<dbReference type="EMBL" id="DAASTL010000023">
    <property type="protein sequence ID" value="HAE6955350.1"/>
    <property type="molecule type" value="Genomic_DNA"/>
</dbReference>
<gene>
    <name evidence="1" type="ORF">GND37_003218</name>
</gene>
<reference evidence="1" key="1">
    <citation type="journal article" date="2018" name="Genome Biol.">
        <title>SKESA: strategic k-mer extension for scrupulous assemblies.</title>
        <authorList>
            <person name="Souvorov A."/>
            <person name="Agarwala R."/>
            <person name="Lipman D.J."/>
        </authorList>
    </citation>
    <scope>NUCLEOTIDE SEQUENCE</scope>
    <source>
        <strain evidence="1">CDC 1426/67</strain>
    </source>
</reference>
<evidence type="ECO:0000313" key="1">
    <source>
        <dbReference type="EMBL" id="HAE6955350.1"/>
    </source>
</evidence>
<organism evidence="1">
    <name type="scientific">Salmonella typhisuis</name>
    <dbReference type="NCBI Taxonomy" id="41529"/>
    <lineage>
        <taxon>Bacteria</taxon>
        <taxon>Pseudomonadati</taxon>
        <taxon>Pseudomonadota</taxon>
        <taxon>Gammaproteobacteria</taxon>
        <taxon>Enterobacterales</taxon>
        <taxon>Enterobacteriaceae</taxon>
        <taxon>Salmonella</taxon>
    </lineage>
</organism>
<comment type="caution">
    <text evidence="1">The sequence shown here is derived from an EMBL/GenBank/DDBJ whole genome shotgun (WGS) entry which is preliminary data.</text>
</comment>
<dbReference type="AlphaFoldDB" id="A0A735MYD7"/>
<protein>
    <submittedName>
        <fullName evidence="1">Uncharacterized protein</fullName>
    </submittedName>
</protein>
<proteinExistence type="predicted"/>
<reference evidence="1" key="2">
    <citation type="submission" date="2018-07" db="EMBL/GenBank/DDBJ databases">
        <authorList>
            <consortium name="NCBI Pathogen Detection Project"/>
        </authorList>
    </citation>
    <scope>NUCLEOTIDE SEQUENCE</scope>
    <source>
        <strain evidence="1">CDC 1426/67</strain>
    </source>
</reference>